<proteinExistence type="predicted"/>
<protein>
    <submittedName>
        <fullName evidence="1">Uncharacterized protein</fullName>
    </submittedName>
</protein>
<organism evidence="1">
    <name type="scientific">Siphoviridae sp. ctpnN3</name>
    <dbReference type="NCBI Taxonomy" id="2825677"/>
    <lineage>
        <taxon>Viruses</taxon>
        <taxon>Duplodnaviria</taxon>
        <taxon>Heunggongvirae</taxon>
        <taxon>Uroviricota</taxon>
        <taxon>Caudoviricetes</taxon>
    </lineage>
</organism>
<reference evidence="1" key="1">
    <citation type="journal article" date="2021" name="Proc. Natl. Acad. Sci. U.S.A.">
        <title>A Catalog of Tens of Thousands of Viruses from Human Metagenomes Reveals Hidden Associations with Chronic Diseases.</title>
        <authorList>
            <person name="Tisza M.J."/>
            <person name="Buck C.B."/>
        </authorList>
    </citation>
    <scope>NUCLEOTIDE SEQUENCE</scope>
    <source>
        <strain evidence="1">CtpnN3</strain>
    </source>
</reference>
<name>A0A8S5QED4_9CAUD</name>
<accession>A0A8S5QED4</accession>
<dbReference type="EMBL" id="BK015632">
    <property type="protein sequence ID" value="DAE16892.1"/>
    <property type="molecule type" value="Genomic_DNA"/>
</dbReference>
<sequence length="91" mass="9770">MQKDNDKKKGAVRTIAIPSETLAAIRIGGDMLKLADAIVKAVKLWGPVGTTDALDLGDLQQHLGNAYTVLGRLLKDVITLKEAMTNQEGNQ</sequence>
<evidence type="ECO:0000313" key="1">
    <source>
        <dbReference type="EMBL" id="DAE16892.1"/>
    </source>
</evidence>